<feature type="compositionally biased region" description="Polar residues" evidence="1">
    <location>
        <begin position="98"/>
        <end position="109"/>
    </location>
</feature>
<gene>
    <name evidence="2" type="ORF">JZ751_017530</name>
</gene>
<dbReference type="AlphaFoldDB" id="A0A8T2PK47"/>
<protein>
    <submittedName>
        <fullName evidence="2">Uncharacterized protein</fullName>
    </submittedName>
</protein>
<comment type="caution">
    <text evidence="2">The sequence shown here is derived from an EMBL/GenBank/DDBJ whole genome shotgun (WGS) entry which is preliminary data.</text>
</comment>
<name>A0A8T2PK47_9TELE</name>
<evidence type="ECO:0000256" key="1">
    <source>
        <dbReference type="SAM" id="MobiDB-lite"/>
    </source>
</evidence>
<keyword evidence="3" id="KW-1185">Reference proteome</keyword>
<feature type="compositionally biased region" description="Pro residues" evidence="1">
    <location>
        <begin position="72"/>
        <end position="82"/>
    </location>
</feature>
<reference evidence="2" key="1">
    <citation type="thesis" date="2021" institute="BYU ScholarsArchive" country="Provo, UT, USA">
        <title>Applications of and Algorithms for Genome Assembly and Genomic Analyses with an Emphasis on Marine Teleosts.</title>
        <authorList>
            <person name="Pickett B.D."/>
        </authorList>
    </citation>
    <scope>NUCLEOTIDE SEQUENCE</scope>
    <source>
        <strain evidence="2">HI-2016</strain>
    </source>
</reference>
<proteinExistence type="predicted"/>
<sequence length="109" mass="12309">MSVNVFLGPWLERESERKREEMQLVGQPVKQREMHCSQCCLMSWPVTQSLRWQTLGLKPLRPTPLFCHTPFPQTPTPSPPTPSSSRDRAVGSTRVRLNVTSSQHSPGAV</sequence>
<evidence type="ECO:0000313" key="3">
    <source>
        <dbReference type="Proteomes" id="UP000824540"/>
    </source>
</evidence>
<organism evidence="2 3">
    <name type="scientific">Albula glossodonta</name>
    <name type="common">roundjaw bonefish</name>
    <dbReference type="NCBI Taxonomy" id="121402"/>
    <lineage>
        <taxon>Eukaryota</taxon>
        <taxon>Metazoa</taxon>
        <taxon>Chordata</taxon>
        <taxon>Craniata</taxon>
        <taxon>Vertebrata</taxon>
        <taxon>Euteleostomi</taxon>
        <taxon>Actinopterygii</taxon>
        <taxon>Neopterygii</taxon>
        <taxon>Teleostei</taxon>
        <taxon>Albuliformes</taxon>
        <taxon>Albulidae</taxon>
        <taxon>Albula</taxon>
    </lineage>
</organism>
<evidence type="ECO:0000313" key="2">
    <source>
        <dbReference type="EMBL" id="KAG9352954.1"/>
    </source>
</evidence>
<feature type="region of interest" description="Disordered" evidence="1">
    <location>
        <begin position="66"/>
        <end position="109"/>
    </location>
</feature>
<accession>A0A8T2PK47</accession>
<dbReference type="EMBL" id="JAFBMS010000004">
    <property type="protein sequence ID" value="KAG9352954.1"/>
    <property type="molecule type" value="Genomic_DNA"/>
</dbReference>
<dbReference type="Proteomes" id="UP000824540">
    <property type="component" value="Unassembled WGS sequence"/>
</dbReference>